<proteinExistence type="predicted"/>
<dbReference type="OrthoDB" id="884362at2"/>
<sequence>MAASEPAATCSIVYRPDLHLLVGRWPGDAPVPQLQADYEAILQEAERYSVARWLLDVRRRDQLSPELGQWANYTFYPLASTRLAPQLLRIAVLCSPARLAVYDSDAQQRAYLAYGLSAERTYRLRLFGSEGTAMEWLYS</sequence>
<dbReference type="RefSeq" id="WP_135394363.1">
    <property type="nucleotide sequence ID" value="NZ_SRMB01000001.1"/>
</dbReference>
<comment type="caution">
    <text evidence="1">The sequence shown here is derived from an EMBL/GenBank/DDBJ whole genome shotgun (WGS) entry which is preliminary data.</text>
</comment>
<protein>
    <recommendedName>
        <fullName evidence="3">STAS/SEC14 domain-containing protein</fullName>
    </recommendedName>
</protein>
<evidence type="ECO:0000313" key="2">
    <source>
        <dbReference type="Proteomes" id="UP000298471"/>
    </source>
</evidence>
<evidence type="ECO:0008006" key="3">
    <source>
        <dbReference type="Google" id="ProtNLM"/>
    </source>
</evidence>
<gene>
    <name evidence="1" type="ORF">E5K02_09560</name>
</gene>
<name>A0A4Z0QKV7_9BACT</name>
<evidence type="ECO:0000313" key="1">
    <source>
        <dbReference type="EMBL" id="TGE29681.1"/>
    </source>
</evidence>
<keyword evidence="2" id="KW-1185">Reference proteome</keyword>
<reference evidence="1 2" key="1">
    <citation type="submission" date="2019-04" db="EMBL/GenBank/DDBJ databases">
        <authorList>
            <person name="Feng G."/>
            <person name="Zhang J."/>
            <person name="Zhu H."/>
        </authorList>
    </citation>
    <scope>NUCLEOTIDE SEQUENCE [LARGE SCALE GENOMIC DNA]</scope>
    <source>
        <strain evidence="1 2">9PBR-1</strain>
    </source>
</reference>
<dbReference type="EMBL" id="SRMB01000001">
    <property type="protein sequence ID" value="TGE29681.1"/>
    <property type="molecule type" value="Genomic_DNA"/>
</dbReference>
<organism evidence="1 2">
    <name type="scientific">Hymenobacter metallicola</name>
    <dbReference type="NCBI Taxonomy" id="2563114"/>
    <lineage>
        <taxon>Bacteria</taxon>
        <taxon>Pseudomonadati</taxon>
        <taxon>Bacteroidota</taxon>
        <taxon>Cytophagia</taxon>
        <taxon>Cytophagales</taxon>
        <taxon>Hymenobacteraceae</taxon>
        <taxon>Hymenobacter</taxon>
    </lineage>
</organism>
<accession>A0A4Z0QKV7</accession>
<dbReference type="Proteomes" id="UP000298471">
    <property type="component" value="Unassembled WGS sequence"/>
</dbReference>
<dbReference type="AlphaFoldDB" id="A0A4Z0QKV7"/>